<sequence length="1023" mass="113701">MEVPSTAQSSFITTAGDEMDELSHNSWPEEWYPLLVGPHWSKRTREQIDIDDDFSSMFPSESADHNGITYRTAYACQGQTLNISCPNSGDVIKVIRANYGRFSIAICNEEGRTDFSVNCLAPNSFRVMQERCNFRSSCVGDASLFQDQSDPCPSTPKYLEVHYACIRVSTTTTTTKRPLPPWMRTTRYSTTSTTIIPPTDQEAKDDAKRRRVPITLPPTRPQESPESIPGVRGNGQSKTKSILNKFLSSSISSTNIMDTSETPVTLLDGKRGMEKDGESTAIMVDPQTTSSTSTTPVPTAKVTTATVPPSTTPKAWIRKNHVVDFPTTEPPKPNPKASLVDERSFSTNPLLEYPGYCSPRRVRTLDWSWTRPNTVAVMPCPLTTSGMARWKCGHNGRYVTPHPDLSQCQSIWLKKIRNRLIHEQLSLVHVARDILYHLGSHPLFGGDLQTLAGVLDLMTSGLRGELSGIPTREQRKAVVAEYVQSAVHVSSQVLEDRNVISGAWKDLPSLQERLHVFSAFLTVLEDSGLLLLEGAVQDNLETTVQGKNVLISVRNVSFRQMLPMNLPSEAALAAKDWSGRTESVMVPPVVLMENMERGGGANVVFVMIKNGKLIVNEDPNRVNDSAIDDSVRREPVHGESLISDAKEPVPKNMISHVLSVALGGPNAKHHEHFLPKTSKPLEITFQHLIPNVTSPQCVFWHPRQQDWSLEGCQLVKTNQSHSICSCEHLSSYALVDGGPLADLSHDWPWWMWIAIILVISLVSVGIFILLAFICIVCKRRHLTLRPMISSPMPSADPPPDLVRMQQFNTQPFPQNTAPRRNNLHYQPQPQEATPWHHHTTRPTPSNAAARNKWHGPGSSKVVETPERPLLTDFPSPGQFSNTNHIYMEVQDPWHQGHYDMDPNYSPTTLMSQHQPIHLPIMVAESSNSSQSSGYASATFQNQQQKMPTVPTGRDESRGGSSQVFSISSRGHHPTNGRLTSSSRNRPNNLSKGTNGRAKYQYAGREDHGLRSPGSMSVEQTQLI</sequence>
<feature type="compositionally biased region" description="Low complexity" evidence="8">
    <location>
        <begin position="924"/>
        <end position="937"/>
    </location>
</feature>
<feature type="region of interest" description="Disordered" evidence="8">
    <location>
        <begin position="192"/>
        <end position="237"/>
    </location>
</feature>
<evidence type="ECO:0000256" key="4">
    <source>
        <dbReference type="ARBA" id="ARBA00022734"/>
    </source>
</evidence>
<comment type="similarity">
    <text evidence="2">Belongs to the G-protein coupled receptor 2 family. LN-TM7 subfamily.</text>
</comment>
<dbReference type="GO" id="GO:0030246">
    <property type="term" value="F:carbohydrate binding"/>
    <property type="evidence" value="ECO:0007669"/>
    <property type="project" value="UniProtKB-KW"/>
</dbReference>
<evidence type="ECO:0000256" key="9">
    <source>
        <dbReference type="SAM" id="Phobius"/>
    </source>
</evidence>
<dbReference type="SMART" id="SM00303">
    <property type="entry name" value="GPS"/>
    <property type="match status" value="1"/>
</dbReference>
<proteinExistence type="inferred from homology"/>
<dbReference type="InterPro" id="IPR001879">
    <property type="entry name" value="GPCR_2_extracellular_dom"/>
</dbReference>
<evidence type="ECO:0000313" key="13">
    <source>
        <dbReference type="EMBL" id="TRY70180.1"/>
    </source>
</evidence>
<dbReference type="Gene3D" id="1.25.40.610">
    <property type="match status" value="1"/>
</dbReference>
<keyword evidence="7" id="KW-1015">Disulfide bond</keyword>
<reference evidence="13 14" key="1">
    <citation type="journal article" date="2018" name="Nat. Ecol. Evol.">
        <title>Genomic signatures of mitonuclear coevolution across populations of Tigriopus californicus.</title>
        <authorList>
            <person name="Barreto F.S."/>
            <person name="Watson E.T."/>
            <person name="Lima T.G."/>
            <person name="Willett C.S."/>
            <person name="Edmands S."/>
            <person name="Li W."/>
            <person name="Burton R.S."/>
        </authorList>
    </citation>
    <scope>NUCLEOTIDE SEQUENCE [LARGE SCALE GENOMIC DNA]</scope>
    <source>
        <strain evidence="13 14">San Diego</strain>
    </source>
</reference>
<dbReference type="CDD" id="cd22830">
    <property type="entry name" value="Gal_Rha_Lectin_dCirl"/>
    <property type="match status" value="1"/>
</dbReference>
<evidence type="ECO:0000256" key="2">
    <source>
        <dbReference type="ARBA" id="ARBA00010933"/>
    </source>
</evidence>
<dbReference type="PROSITE" id="PS50221">
    <property type="entry name" value="GAIN_B"/>
    <property type="match status" value="1"/>
</dbReference>
<dbReference type="InterPro" id="IPR046338">
    <property type="entry name" value="GAIN_dom_sf"/>
</dbReference>
<gene>
    <name evidence="13" type="ORF">TCAL_02787</name>
</gene>
<dbReference type="InterPro" id="IPR043159">
    <property type="entry name" value="Lectin_gal-bd_sf"/>
</dbReference>
<keyword evidence="4" id="KW-0430">Lectin</keyword>
<feature type="region of interest" description="Disordered" evidence="8">
    <location>
        <begin position="924"/>
        <end position="1023"/>
    </location>
</feature>
<evidence type="ECO:0000259" key="12">
    <source>
        <dbReference type="PROSITE" id="PS50228"/>
    </source>
</evidence>
<feature type="region of interest" description="Disordered" evidence="8">
    <location>
        <begin position="814"/>
        <end position="863"/>
    </location>
</feature>
<evidence type="ECO:0000256" key="7">
    <source>
        <dbReference type="ARBA" id="ARBA00023157"/>
    </source>
</evidence>
<dbReference type="STRING" id="6832.A0A553NXM5"/>
<evidence type="ECO:0000259" key="11">
    <source>
        <dbReference type="PROSITE" id="PS50227"/>
    </source>
</evidence>
<comment type="caution">
    <text evidence="13">The sequence shown here is derived from an EMBL/GenBank/DDBJ whole genome shotgun (WGS) entry which is preliminary data.</text>
</comment>
<evidence type="ECO:0000256" key="3">
    <source>
        <dbReference type="ARBA" id="ARBA00022692"/>
    </source>
</evidence>
<dbReference type="InterPro" id="IPR000922">
    <property type="entry name" value="Lectin_gal-bd_dom"/>
</dbReference>
<feature type="transmembrane region" description="Helical" evidence="9">
    <location>
        <begin position="749"/>
        <end position="777"/>
    </location>
</feature>
<evidence type="ECO:0000256" key="1">
    <source>
        <dbReference type="ARBA" id="ARBA00004370"/>
    </source>
</evidence>
<feature type="compositionally biased region" description="Polar residues" evidence="8">
    <location>
        <begin position="1013"/>
        <end position="1023"/>
    </location>
</feature>
<accession>A0A553NXM5</accession>
<dbReference type="Proteomes" id="UP000318571">
    <property type="component" value="Chromosome 9"/>
</dbReference>
<dbReference type="GO" id="GO:0004930">
    <property type="term" value="F:G protein-coupled receptor activity"/>
    <property type="evidence" value="ECO:0007669"/>
    <property type="project" value="InterPro"/>
</dbReference>
<keyword evidence="6 9" id="KW-0472">Membrane</keyword>
<dbReference type="EMBL" id="VCGU01000009">
    <property type="protein sequence ID" value="TRY70180.1"/>
    <property type="molecule type" value="Genomic_DNA"/>
</dbReference>
<dbReference type="Pfam" id="PF01825">
    <property type="entry name" value="GPS"/>
    <property type="match status" value="1"/>
</dbReference>
<feature type="compositionally biased region" description="Polar residues" evidence="8">
    <location>
        <begin position="976"/>
        <end position="993"/>
    </location>
</feature>
<feature type="compositionally biased region" description="Polar residues" evidence="8">
    <location>
        <begin position="814"/>
        <end position="831"/>
    </location>
</feature>
<evidence type="ECO:0000256" key="8">
    <source>
        <dbReference type="SAM" id="MobiDB-lite"/>
    </source>
</evidence>
<feature type="domain" description="G-protein coupled receptors family 2 profile 1" evidence="11">
    <location>
        <begin position="356"/>
        <end position="412"/>
    </location>
</feature>
<dbReference type="InterPro" id="IPR036445">
    <property type="entry name" value="GPCR_2_extracell_dom_sf"/>
</dbReference>
<dbReference type="Gene3D" id="4.10.1240.10">
    <property type="entry name" value="GPCR, family 2, extracellular hormone receptor domain"/>
    <property type="match status" value="1"/>
</dbReference>
<keyword evidence="14" id="KW-1185">Reference proteome</keyword>
<comment type="subcellular location">
    <subcellularLocation>
        <location evidence="1">Membrane</location>
    </subcellularLocation>
</comment>
<evidence type="ECO:0000313" key="14">
    <source>
        <dbReference type="Proteomes" id="UP000318571"/>
    </source>
</evidence>
<feature type="compositionally biased region" description="Polar residues" evidence="8">
    <location>
        <begin position="958"/>
        <end position="968"/>
    </location>
</feature>
<dbReference type="PANTHER" id="PTHR46780">
    <property type="entry name" value="PROTEIN EVA-1"/>
    <property type="match status" value="1"/>
</dbReference>
<evidence type="ECO:0000256" key="6">
    <source>
        <dbReference type="ARBA" id="ARBA00023136"/>
    </source>
</evidence>
<dbReference type="FunFam" id="2.60.120.740:FF:000001">
    <property type="entry name" value="Adhesion G protein-coupled receptor L2"/>
    <property type="match status" value="1"/>
</dbReference>
<feature type="domain" description="GAIN-B" evidence="10">
    <location>
        <begin position="552"/>
        <end position="747"/>
    </location>
</feature>
<dbReference type="Pfam" id="PF02793">
    <property type="entry name" value="HRM"/>
    <property type="match status" value="1"/>
</dbReference>
<evidence type="ECO:0000259" key="10">
    <source>
        <dbReference type="PROSITE" id="PS50221"/>
    </source>
</evidence>
<keyword evidence="3 9" id="KW-0812">Transmembrane</keyword>
<dbReference type="SMART" id="SM00008">
    <property type="entry name" value="HormR"/>
    <property type="match status" value="1"/>
</dbReference>
<dbReference type="GO" id="GO:0016020">
    <property type="term" value="C:membrane"/>
    <property type="evidence" value="ECO:0007669"/>
    <property type="project" value="UniProtKB-SubCell"/>
</dbReference>
<feature type="domain" description="SUEL-type lectin" evidence="12">
    <location>
        <begin position="75"/>
        <end position="166"/>
    </location>
</feature>
<name>A0A553NXM5_TIGCA</name>
<feature type="compositionally biased region" description="Low complexity" evidence="8">
    <location>
        <begin position="288"/>
        <end position="312"/>
    </location>
</feature>
<dbReference type="SUPFAM" id="SSF111418">
    <property type="entry name" value="Hormone receptor domain"/>
    <property type="match status" value="1"/>
</dbReference>
<dbReference type="Gene3D" id="2.60.120.740">
    <property type="match status" value="1"/>
</dbReference>
<organism evidence="13 14">
    <name type="scientific">Tigriopus californicus</name>
    <name type="common">Marine copepod</name>
    <dbReference type="NCBI Taxonomy" id="6832"/>
    <lineage>
        <taxon>Eukaryota</taxon>
        <taxon>Metazoa</taxon>
        <taxon>Ecdysozoa</taxon>
        <taxon>Arthropoda</taxon>
        <taxon>Crustacea</taxon>
        <taxon>Multicrustacea</taxon>
        <taxon>Hexanauplia</taxon>
        <taxon>Copepoda</taxon>
        <taxon>Harpacticoida</taxon>
        <taxon>Harpacticidae</taxon>
        <taxon>Tigriopus</taxon>
    </lineage>
</organism>
<dbReference type="PROSITE" id="PS50227">
    <property type="entry name" value="G_PROTEIN_RECEP_F2_3"/>
    <property type="match status" value="1"/>
</dbReference>
<feature type="region of interest" description="Disordered" evidence="8">
    <location>
        <begin position="286"/>
        <end position="312"/>
    </location>
</feature>
<evidence type="ECO:0000256" key="5">
    <source>
        <dbReference type="ARBA" id="ARBA00022989"/>
    </source>
</evidence>
<dbReference type="InterPro" id="IPR057244">
    <property type="entry name" value="GAIN_B"/>
</dbReference>
<dbReference type="Pfam" id="PF02140">
    <property type="entry name" value="SUEL_Lectin"/>
    <property type="match status" value="1"/>
</dbReference>
<keyword evidence="5 9" id="KW-1133">Transmembrane helix</keyword>
<dbReference type="AlphaFoldDB" id="A0A553NXM5"/>
<protein>
    <submittedName>
        <fullName evidence="13">Uncharacterized protein</fullName>
    </submittedName>
</protein>
<dbReference type="Gene3D" id="2.60.220.50">
    <property type="match status" value="1"/>
</dbReference>
<dbReference type="PROSITE" id="PS50228">
    <property type="entry name" value="SUEL_LECTIN"/>
    <property type="match status" value="1"/>
</dbReference>
<dbReference type="InterPro" id="IPR000203">
    <property type="entry name" value="GPS"/>
</dbReference>